<proteinExistence type="inferred from homology"/>
<evidence type="ECO:0000256" key="1">
    <source>
        <dbReference type="ARBA" id="ARBA00009176"/>
    </source>
</evidence>
<name>A0A0A9W0Q8_LYGHE</name>
<dbReference type="PANTHER" id="PTHR46190:SF1">
    <property type="entry name" value="SI:CH211-201H21.5"/>
    <property type="match status" value="1"/>
</dbReference>
<dbReference type="EMBL" id="GBRD01008009">
    <property type="protein sequence ID" value="JAG57812.1"/>
    <property type="molecule type" value="Transcribed_RNA"/>
</dbReference>
<dbReference type="InterPro" id="IPR036452">
    <property type="entry name" value="Ribo_hydro-like"/>
</dbReference>
<dbReference type="CDD" id="cd02649">
    <property type="entry name" value="nuc_hydro_CeIAG"/>
    <property type="match status" value="1"/>
</dbReference>
<evidence type="ECO:0000313" key="6">
    <source>
        <dbReference type="EMBL" id="JAQ03282.1"/>
    </source>
</evidence>
<gene>
    <name evidence="3" type="primary">URH2_1</name>
    <name evidence="4" type="synonym">URH2_0</name>
    <name evidence="6" type="synonym">URH2_2</name>
    <name evidence="3" type="ORF">CM83_47402</name>
    <name evidence="4" type="ORF">CM83_47403</name>
    <name evidence="6" type="ORF">g.65344</name>
</gene>
<dbReference type="EMBL" id="GBHO01043585">
    <property type="protein sequence ID" value="JAG00019.1"/>
    <property type="molecule type" value="Transcribed_RNA"/>
</dbReference>
<dbReference type="InterPro" id="IPR001910">
    <property type="entry name" value="Inosine/uridine_hydrolase_dom"/>
</dbReference>
<dbReference type="EMBL" id="GDHC01015347">
    <property type="protein sequence ID" value="JAQ03282.1"/>
    <property type="molecule type" value="Transcribed_RNA"/>
</dbReference>
<organism evidence="3">
    <name type="scientific">Lygus hesperus</name>
    <name type="common">Western plant bug</name>
    <dbReference type="NCBI Taxonomy" id="30085"/>
    <lineage>
        <taxon>Eukaryota</taxon>
        <taxon>Metazoa</taxon>
        <taxon>Ecdysozoa</taxon>
        <taxon>Arthropoda</taxon>
        <taxon>Hexapoda</taxon>
        <taxon>Insecta</taxon>
        <taxon>Pterygota</taxon>
        <taxon>Neoptera</taxon>
        <taxon>Paraneoptera</taxon>
        <taxon>Hemiptera</taxon>
        <taxon>Heteroptera</taxon>
        <taxon>Panheteroptera</taxon>
        <taxon>Cimicomorpha</taxon>
        <taxon>Miridae</taxon>
        <taxon>Mirini</taxon>
        <taxon>Lygus</taxon>
    </lineage>
</organism>
<dbReference type="EMBL" id="GBHO01043586">
    <property type="protein sequence ID" value="JAG00018.1"/>
    <property type="molecule type" value="Transcribed_RNA"/>
</dbReference>
<feature type="domain" description="Inosine/uridine-preferring nucleoside hydrolase" evidence="2">
    <location>
        <begin position="6"/>
        <end position="308"/>
    </location>
</feature>
<protein>
    <submittedName>
        <fullName evidence="3">Putative uridine nucleosidase 2</fullName>
    </submittedName>
</protein>
<reference evidence="3" key="2">
    <citation type="submission" date="2014-07" db="EMBL/GenBank/DDBJ databases">
        <authorList>
            <person name="Hull J."/>
        </authorList>
    </citation>
    <scope>NUCLEOTIDE SEQUENCE</scope>
</reference>
<dbReference type="GO" id="GO:0016799">
    <property type="term" value="F:hydrolase activity, hydrolyzing N-glycosyl compounds"/>
    <property type="evidence" value="ECO:0007669"/>
    <property type="project" value="InterPro"/>
</dbReference>
<dbReference type="InterPro" id="IPR052775">
    <property type="entry name" value="IUN_hydrolase"/>
</dbReference>
<evidence type="ECO:0000259" key="2">
    <source>
        <dbReference type="Pfam" id="PF01156"/>
    </source>
</evidence>
<dbReference type="EMBL" id="GBRD01016007">
    <property type="protein sequence ID" value="JAG49819.1"/>
    <property type="molecule type" value="Transcribed_RNA"/>
</dbReference>
<reference evidence="3" key="1">
    <citation type="journal article" date="2014" name="PLoS ONE">
        <title>Transcriptome-Based Identification of ABC Transporters in the Western Tarnished Plant Bug Lygus hesperus.</title>
        <authorList>
            <person name="Hull J.J."/>
            <person name="Chaney K."/>
            <person name="Geib S.M."/>
            <person name="Fabrick J.A."/>
            <person name="Brent C.S."/>
            <person name="Walsh D."/>
            <person name="Lavine L.C."/>
        </authorList>
    </citation>
    <scope>NUCLEOTIDE SEQUENCE</scope>
</reference>
<dbReference type="PANTHER" id="PTHR46190">
    <property type="entry name" value="SI:CH211-201H21.5-RELATED"/>
    <property type="match status" value="1"/>
</dbReference>
<dbReference type="Gene3D" id="3.90.245.10">
    <property type="entry name" value="Ribonucleoside hydrolase-like"/>
    <property type="match status" value="1"/>
</dbReference>
<evidence type="ECO:0000313" key="4">
    <source>
        <dbReference type="EMBL" id="JAG00019.1"/>
    </source>
</evidence>
<evidence type="ECO:0000313" key="5">
    <source>
        <dbReference type="EMBL" id="JAG49819.1"/>
    </source>
</evidence>
<dbReference type="EMBL" id="GBRD01008011">
    <property type="protein sequence ID" value="JAG57810.1"/>
    <property type="molecule type" value="Transcribed_RNA"/>
</dbReference>
<comment type="similarity">
    <text evidence="1">Belongs to the IUNH family.</text>
</comment>
<accession>A0A0A9W0Q8</accession>
<reference evidence="5" key="3">
    <citation type="submission" date="2014-09" db="EMBL/GenBank/DDBJ databases">
        <authorList>
            <person name="Magalhaes I.L.F."/>
            <person name="Oliveira U."/>
            <person name="Santos F.R."/>
            <person name="Vidigal T.H.D.A."/>
            <person name="Brescovit A.D."/>
            <person name="Santos A.J."/>
        </authorList>
    </citation>
    <scope>NUCLEOTIDE SEQUENCE</scope>
</reference>
<dbReference type="SUPFAM" id="SSF53590">
    <property type="entry name" value="Nucleoside hydrolase"/>
    <property type="match status" value="1"/>
</dbReference>
<sequence>MSRYFIIDNDAGIDDAWAIFVLLNSNPVNHVLALTCVNGNTSLDNVFKNNTRLLTVLNRRDIPVYLGARSQLIPPEKSSKSSVTDDLQYFHGKNGFGDVELPKMEFGKPPDESAVHAIYRLSQEKPGEVTLVCCGPLTNIALAIRTYPDFVQNVKEIFIMGGNYTATGNTTRCAEFNFHTDPEAAYIVLHEMEGKITLLPWETCMRTKVPFPWREELGTNCGPVVSFLNIIEGPIMSRLKKLGYKSYISADQLLAAVISEPELLQEVESLHASVELAGFHTRGQIVVDHLNTNKHNTKVIKQVNLEKYQHLLWSLRHL</sequence>
<dbReference type="AlphaFoldDB" id="A0A0A9W0Q8"/>
<evidence type="ECO:0000313" key="3">
    <source>
        <dbReference type="EMBL" id="JAG00018.1"/>
    </source>
</evidence>
<reference evidence="6" key="4">
    <citation type="journal article" date="2016" name="Gigascience">
        <title>De novo construction of an expanded transcriptome assembly for the western tarnished plant bug, Lygus hesperus.</title>
        <authorList>
            <person name="Tassone E.E."/>
            <person name="Geib S.M."/>
            <person name="Hall B."/>
            <person name="Fabrick J.A."/>
            <person name="Brent C.S."/>
            <person name="Hull J.J."/>
        </authorList>
    </citation>
    <scope>NUCLEOTIDE SEQUENCE</scope>
</reference>
<dbReference type="Pfam" id="PF01156">
    <property type="entry name" value="IU_nuc_hydro"/>
    <property type="match status" value="1"/>
</dbReference>
<dbReference type="EMBL" id="GBRD01008012">
    <property type="protein sequence ID" value="JAG57809.1"/>
    <property type="molecule type" value="Transcribed_RNA"/>
</dbReference>